<dbReference type="RefSeq" id="WP_152098577.1">
    <property type="nucleotide sequence ID" value="NZ_AP021861.1"/>
</dbReference>
<evidence type="ECO:0000313" key="2">
    <source>
        <dbReference type="Proteomes" id="UP000326837"/>
    </source>
</evidence>
<protein>
    <submittedName>
        <fullName evidence="1">Uncharacterized protein</fullName>
    </submittedName>
</protein>
<name>A0A5K7XI78_9BACT</name>
<organism evidence="1 2">
    <name type="scientific">Lacipirellula parvula</name>
    <dbReference type="NCBI Taxonomy" id="2650471"/>
    <lineage>
        <taxon>Bacteria</taxon>
        <taxon>Pseudomonadati</taxon>
        <taxon>Planctomycetota</taxon>
        <taxon>Planctomycetia</taxon>
        <taxon>Pirellulales</taxon>
        <taxon>Lacipirellulaceae</taxon>
        <taxon>Lacipirellula</taxon>
    </lineage>
</organism>
<dbReference type="AlphaFoldDB" id="A0A5K7XI78"/>
<keyword evidence="2" id="KW-1185">Reference proteome</keyword>
<accession>A0A5K7XI78</accession>
<dbReference type="Proteomes" id="UP000326837">
    <property type="component" value="Chromosome"/>
</dbReference>
<dbReference type="KEGG" id="lpav:PLANPX_2261"/>
<gene>
    <name evidence="1" type="ORF">PLANPX_2261</name>
</gene>
<evidence type="ECO:0000313" key="1">
    <source>
        <dbReference type="EMBL" id="BBO32649.1"/>
    </source>
</evidence>
<sequence length="80" mass="8898">MLRDTSAYDLSATPIPFRAATVDQQVAPVAVAPPSDARLIEQEIARLTWIVLDGGATLSDRQRLAELVNAQHAQRRRFDR</sequence>
<dbReference type="EMBL" id="AP021861">
    <property type="protein sequence ID" value="BBO32649.1"/>
    <property type="molecule type" value="Genomic_DNA"/>
</dbReference>
<proteinExistence type="predicted"/>
<reference evidence="2" key="1">
    <citation type="submission" date="2019-10" db="EMBL/GenBank/DDBJ databases">
        <title>Lacipirellula parvula gen. nov., sp. nov., representing a lineage of planctomycetes widespread in freshwater anoxic habitats, and description of the family Lacipirellulaceae.</title>
        <authorList>
            <person name="Dedysh S.N."/>
            <person name="Kulichevskaya I.S."/>
            <person name="Beletsky A.V."/>
            <person name="Rakitin A.L."/>
            <person name="Mardanov A.V."/>
            <person name="Ivanova A.A."/>
            <person name="Saltykova V.X."/>
            <person name="Rijpstra W.I.C."/>
            <person name="Sinninghe Damste J.S."/>
            <person name="Ravin N.V."/>
        </authorList>
    </citation>
    <scope>NUCLEOTIDE SEQUENCE [LARGE SCALE GENOMIC DNA]</scope>
    <source>
        <strain evidence="2">PX69</strain>
    </source>
</reference>